<gene>
    <name evidence="2" type="ORF">CkaCkLH20_06153</name>
</gene>
<reference evidence="2" key="1">
    <citation type="submission" date="2020-03" db="EMBL/GenBank/DDBJ databases">
        <authorList>
            <person name="He L."/>
        </authorList>
    </citation>
    <scope>NUCLEOTIDE SEQUENCE</scope>
    <source>
        <strain evidence="2">CkLH20</strain>
    </source>
</reference>
<dbReference type="GeneID" id="62161944"/>
<evidence type="ECO:0000313" key="2">
    <source>
        <dbReference type="EMBL" id="KAF9876210.1"/>
    </source>
</evidence>
<sequence>MPAATIAWHEGELAVHELLKIPTRQNPTRAGLPSSFGQRVAVAPLLALGALDERGRPWTTLWGGEAGAVARPIAEDVLGVRSKVDVVDDPVIRALWGGQEREIREGEVLQPGVAGEGKVVSGLAIDLRTRDRVKFGGRMIAGAVTKVDGDGGGELQIAVKVEESLGNCPKYLNKKDVRGREAVVKGRVERGLPLSGDAVAVIRQADMIFLSSGNGESMDTNHRGGSKGFVRVARNDDGGLEIIYPEFSGNRLYQTLGNLKVNPRVGVAIPDFETSNVLYITGTASILFGDDAAAHLPRTKLAVKITASSAVFVQSGLPFTGTPREPSPYNPPVRPLHTEQQIPGAALSSTTTETTATLLARDIITPTVARFTFGLEPPGRWEPGQYVTLDFAEELDVGWSHMRDDEPQALNDDYVRTFTVSNRPGGGGQRVEITARRKGPVTGLLWRWNPRAPLTVPVLGFGGEEAFRMGRSGGEEVFVAAGVGITPVMAQAEGVLEAGGRLRVLWSVKGEDLKFAKHVLDTVRGLAQVTTVFVTGRVEEEDILIDEIRDLGASIERRRMVESDVKGPGAGKSKYFLCTGPTMLKMLNEWLEGEEVAFEDFAY</sequence>
<dbReference type="PANTHER" id="PTHR42815:SF2">
    <property type="entry name" value="FAD-BINDING, PUTATIVE (AFU_ORTHOLOGUE AFUA_6G07600)-RELATED"/>
    <property type="match status" value="1"/>
</dbReference>
<keyword evidence="3" id="KW-1185">Reference proteome</keyword>
<accession>A0A9P6LKM4</accession>
<dbReference type="OrthoDB" id="436496at2759"/>
<dbReference type="EMBL" id="JAATWM020000018">
    <property type="protein sequence ID" value="KAF9876210.1"/>
    <property type="molecule type" value="Genomic_DNA"/>
</dbReference>
<dbReference type="GO" id="GO:0016491">
    <property type="term" value="F:oxidoreductase activity"/>
    <property type="evidence" value="ECO:0007669"/>
    <property type="project" value="InterPro"/>
</dbReference>
<dbReference type="InterPro" id="IPR017927">
    <property type="entry name" value="FAD-bd_FR_type"/>
</dbReference>
<dbReference type="RefSeq" id="XP_038745671.1">
    <property type="nucleotide sequence ID" value="XM_038888870.1"/>
</dbReference>
<comment type="caution">
    <text evidence="2">The sequence shown here is derived from an EMBL/GenBank/DDBJ whole genome shotgun (WGS) entry which is preliminary data.</text>
</comment>
<reference evidence="2" key="2">
    <citation type="submission" date="2020-11" db="EMBL/GenBank/DDBJ databases">
        <title>Whole genome sequencing of Colletotrichum sp.</title>
        <authorList>
            <person name="Li H."/>
        </authorList>
    </citation>
    <scope>NUCLEOTIDE SEQUENCE</scope>
    <source>
        <strain evidence="2">CkLH20</strain>
    </source>
</reference>
<proteinExistence type="predicted"/>
<name>A0A9P6LKM4_9PEZI</name>
<dbReference type="InterPro" id="IPR017938">
    <property type="entry name" value="Riboflavin_synthase-like_b-brl"/>
</dbReference>
<protein>
    <submittedName>
        <fullName evidence="2">Oxidoreductase</fullName>
    </submittedName>
</protein>
<evidence type="ECO:0000313" key="3">
    <source>
        <dbReference type="Proteomes" id="UP000781932"/>
    </source>
</evidence>
<dbReference type="SUPFAM" id="SSF63380">
    <property type="entry name" value="Riboflavin synthase domain-like"/>
    <property type="match status" value="1"/>
</dbReference>
<evidence type="ECO:0000259" key="1">
    <source>
        <dbReference type="PROSITE" id="PS51384"/>
    </source>
</evidence>
<dbReference type="PROSITE" id="PS51384">
    <property type="entry name" value="FAD_FR"/>
    <property type="match status" value="1"/>
</dbReference>
<dbReference type="Gene3D" id="3.40.50.80">
    <property type="entry name" value="Nucleotide-binding domain of ferredoxin-NADP reductase (FNR) module"/>
    <property type="match status" value="1"/>
</dbReference>
<dbReference type="PANTHER" id="PTHR42815">
    <property type="entry name" value="FAD-BINDING, PUTATIVE (AFU_ORTHOLOGUE AFUA_6G07600)-RELATED"/>
    <property type="match status" value="1"/>
</dbReference>
<organism evidence="2 3">
    <name type="scientific">Colletotrichum karsti</name>
    <dbReference type="NCBI Taxonomy" id="1095194"/>
    <lineage>
        <taxon>Eukaryota</taxon>
        <taxon>Fungi</taxon>
        <taxon>Dikarya</taxon>
        <taxon>Ascomycota</taxon>
        <taxon>Pezizomycotina</taxon>
        <taxon>Sordariomycetes</taxon>
        <taxon>Hypocreomycetidae</taxon>
        <taxon>Glomerellales</taxon>
        <taxon>Glomerellaceae</taxon>
        <taxon>Colletotrichum</taxon>
        <taxon>Colletotrichum boninense species complex</taxon>
    </lineage>
</organism>
<dbReference type="InterPro" id="IPR012349">
    <property type="entry name" value="Split_barrel_FMN-bd"/>
</dbReference>
<dbReference type="SUPFAM" id="SSF50475">
    <property type="entry name" value="FMN-binding split barrel"/>
    <property type="match status" value="1"/>
</dbReference>
<feature type="domain" description="FAD-binding FR-type" evidence="1">
    <location>
        <begin position="351"/>
        <end position="468"/>
    </location>
</feature>
<dbReference type="InterPro" id="IPR039261">
    <property type="entry name" value="FNR_nucleotide-bd"/>
</dbReference>
<dbReference type="Proteomes" id="UP000781932">
    <property type="component" value="Unassembled WGS sequence"/>
</dbReference>
<dbReference type="Gene3D" id="2.40.30.10">
    <property type="entry name" value="Translation factors"/>
    <property type="match status" value="1"/>
</dbReference>
<dbReference type="AlphaFoldDB" id="A0A9P6LKM4"/>
<dbReference type="Gene3D" id="2.30.110.10">
    <property type="entry name" value="Electron Transport, Fmn-binding Protein, Chain A"/>
    <property type="match status" value="1"/>
</dbReference>
<dbReference type="SUPFAM" id="SSF52343">
    <property type="entry name" value="Ferredoxin reductase-like, C-terminal NADP-linked domain"/>
    <property type="match status" value="1"/>
</dbReference>